<evidence type="ECO:0000256" key="7">
    <source>
        <dbReference type="RuleBase" id="RU362028"/>
    </source>
</evidence>
<comment type="similarity">
    <text evidence="2 7">Belongs to the pseudouridine synthase RluA family.</text>
</comment>
<dbReference type="RefSeq" id="WP_249280347.1">
    <property type="nucleotide sequence ID" value="NZ_JACRSS010000003.1"/>
</dbReference>
<dbReference type="Gene3D" id="3.30.2350.10">
    <property type="entry name" value="Pseudouridine synthase"/>
    <property type="match status" value="1"/>
</dbReference>
<dbReference type="NCBIfam" id="TIGR00005">
    <property type="entry name" value="rluA_subfam"/>
    <property type="match status" value="1"/>
</dbReference>
<dbReference type="InterPro" id="IPR006225">
    <property type="entry name" value="PsdUridine_synth_RluC/D"/>
</dbReference>
<evidence type="ECO:0000259" key="8">
    <source>
        <dbReference type="SMART" id="SM00363"/>
    </source>
</evidence>
<dbReference type="GO" id="GO:0000455">
    <property type="term" value="P:enzyme-directed rRNA pseudouridine synthesis"/>
    <property type="evidence" value="ECO:0007669"/>
    <property type="project" value="UniProtKB-ARBA"/>
</dbReference>
<dbReference type="CDD" id="cd02869">
    <property type="entry name" value="PseudoU_synth_RluA_like"/>
    <property type="match status" value="1"/>
</dbReference>
<evidence type="ECO:0000256" key="5">
    <source>
        <dbReference type="PIRSR" id="PIRSR606225-1"/>
    </source>
</evidence>
<evidence type="ECO:0000313" key="9">
    <source>
        <dbReference type="EMBL" id="MBC8538617.1"/>
    </source>
</evidence>
<name>A0A926DIX5_9FIRM</name>
<dbReference type="InterPro" id="IPR036986">
    <property type="entry name" value="S4_RNA-bd_sf"/>
</dbReference>
<proteinExistence type="inferred from homology"/>
<dbReference type="Gene3D" id="3.10.290.10">
    <property type="entry name" value="RNA-binding S4 domain"/>
    <property type="match status" value="1"/>
</dbReference>
<dbReference type="AlphaFoldDB" id="A0A926DIX5"/>
<dbReference type="FunFam" id="3.30.2350.10:FF:000006">
    <property type="entry name" value="Pseudouridine synthase"/>
    <property type="match status" value="1"/>
</dbReference>
<feature type="domain" description="RNA-binding S4" evidence="8">
    <location>
        <begin position="14"/>
        <end position="78"/>
    </location>
</feature>
<dbReference type="InterPro" id="IPR020103">
    <property type="entry name" value="PsdUridine_synth_cat_dom_sf"/>
</dbReference>
<dbReference type="CDD" id="cd00165">
    <property type="entry name" value="S4"/>
    <property type="match status" value="1"/>
</dbReference>
<evidence type="ECO:0000256" key="4">
    <source>
        <dbReference type="ARBA" id="ARBA00023235"/>
    </source>
</evidence>
<organism evidence="9 10">
    <name type="scientific">Guopingia tenuis</name>
    <dbReference type="NCBI Taxonomy" id="2763656"/>
    <lineage>
        <taxon>Bacteria</taxon>
        <taxon>Bacillati</taxon>
        <taxon>Bacillota</taxon>
        <taxon>Clostridia</taxon>
        <taxon>Christensenellales</taxon>
        <taxon>Christensenellaceae</taxon>
        <taxon>Guopingia</taxon>
    </lineage>
</organism>
<evidence type="ECO:0000256" key="6">
    <source>
        <dbReference type="PROSITE-ProRule" id="PRU00182"/>
    </source>
</evidence>
<comment type="caution">
    <text evidence="9">The sequence shown here is derived from an EMBL/GenBank/DDBJ whole genome shotgun (WGS) entry which is preliminary data.</text>
</comment>
<dbReference type="Pfam" id="PF00849">
    <property type="entry name" value="PseudoU_synth_2"/>
    <property type="match status" value="1"/>
</dbReference>
<dbReference type="GO" id="GO:0003723">
    <property type="term" value="F:RNA binding"/>
    <property type="evidence" value="ECO:0007669"/>
    <property type="project" value="UniProtKB-KW"/>
</dbReference>
<keyword evidence="4 7" id="KW-0413">Isomerase</keyword>
<dbReference type="InterPro" id="IPR050188">
    <property type="entry name" value="RluA_PseudoU_synthase"/>
</dbReference>
<dbReference type="PROSITE" id="PS50889">
    <property type="entry name" value="S4"/>
    <property type="match status" value="1"/>
</dbReference>
<dbReference type="PROSITE" id="PS01129">
    <property type="entry name" value="PSI_RLU"/>
    <property type="match status" value="1"/>
</dbReference>
<protein>
    <recommendedName>
        <fullName evidence="7">Pseudouridine synthase</fullName>
        <ecNumber evidence="7">5.4.99.-</ecNumber>
    </recommendedName>
</protein>
<dbReference type="SUPFAM" id="SSF55120">
    <property type="entry name" value="Pseudouridine synthase"/>
    <property type="match status" value="1"/>
</dbReference>
<dbReference type="InterPro" id="IPR006224">
    <property type="entry name" value="PsdUridine_synth_RluA-like_CS"/>
</dbReference>
<dbReference type="PANTHER" id="PTHR21600">
    <property type="entry name" value="MITOCHONDRIAL RNA PSEUDOURIDINE SYNTHASE"/>
    <property type="match status" value="1"/>
</dbReference>
<keyword evidence="3 6" id="KW-0694">RNA-binding</keyword>
<evidence type="ECO:0000313" key="10">
    <source>
        <dbReference type="Proteomes" id="UP000617951"/>
    </source>
</evidence>
<keyword evidence="10" id="KW-1185">Reference proteome</keyword>
<gene>
    <name evidence="9" type="ORF">H8693_06680</name>
</gene>
<sequence length="302" mass="34044">MREEKSVTAGPEAARLDKYLSEVFPEHSRSFFQNCIENGQVLVDGRPARAKEKPREGSIITFFAEEPRELEAKPEDIPLDIVYEDGDIAVINKPKGMVVHPAPGNETGTLVNALLFHMKDLSGINGVLRPGIVHRLDKDTTGLLVIAKNDAAHISLAEQIREKTARREYTALVFGGFREEEGRVDAPIARHKTDRKRMAVVPGGREAVTLFQVAARYEKYTLLHLRLTTGRTHQIRVHMAYIGHPVAGDAVYTKQKFPYPTQGQMLHAHRLTLTHPRTGERMTFEAPLPAYFREILSRLREI</sequence>
<feature type="active site" evidence="5">
    <location>
        <position position="137"/>
    </location>
</feature>
<dbReference type="EC" id="5.4.99.-" evidence="7"/>
<dbReference type="InterPro" id="IPR006145">
    <property type="entry name" value="PsdUridine_synth_RsuA/RluA"/>
</dbReference>
<dbReference type="SMART" id="SM00363">
    <property type="entry name" value="S4"/>
    <property type="match status" value="1"/>
</dbReference>
<dbReference type="EMBL" id="JACRSS010000003">
    <property type="protein sequence ID" value="MBC8538617.1"/>
    <property type="molecule type" value="Genomic_DNA"/>
</dbReference>
<dbReference type="GO" id="GO:0120159">
    <property type="term" value="F:rRNA pseudouridine synthase activity"/>
    <property type="evidence" value="ECO:0007669"/>
    <property type="project" value="UniProtKB-ARBA"/>
</dbReference>
<evidence type="ECO:0000256" key="2">
    <source>
        <dbReference type="ARBA" id="ARBA00010876"/>
    </source>
</evidence>
<evidence type="ECO:0000256" key="3">
    <source>
        <dbReference type="ARBA" id="ARBA00022884"/>
    </source>
</evidence>
<comment type="catalytic activity">
    <reaction evidence="1 7">
        <text>a uridine in RNA = a pseudouridine in RNA</text>
        <dbReference type="Rhea" id="RHEA:48348"/>
        <dbReference type="Rhea" id="RHEA-COMP:12068"/>
        <dbReference type="Rhea" id="RHEA-COMP:12069"/>
        <dbReference type="ChEBI" id="CHEBI:65314"/>
        <dbReference type="ChEBI" id="CHEBI:65315"/>
    </reaction>
</comment>
<dbReference type="PANTHER" id="PTHR21600:SF44">
    <property type="entry name" value="RIBOSOMAL LARGE SUBUNIT PSEUDOURIDINE SYNTHASE D"/>
    <property type="match status" value="1"/>
</dbReference>
<comment type="function">
    <text evidence="7">Responsible for synthesis of pseudouridine from uracil.</text>
</comment>
<dbReference type="SUPFAM" id="SSF55174">
    <property type="entry name" value="Alpha-L RNA-binding motif"/>
    <property type="match status" value="1"/>
</dbReference>
<dbReference type="Pfam" id="PF01479">
    <property type="entry name" value="S4"/>
    <property type="match status" value="1"/>
</dbReference>
<accession>A0A926DIX5</accession>
<evidence type="ECO:0000256" key="1">
    <source>
        <dbReference type="ARBA" id="ARBA00000073"/>
    </source>
</evidence>
<reference evidence="9" key="1">
    <citation type="submission" date="2020-08" db="EMBL/GenBank/DDBJ databases">
        <title>Genome public.</title>
        <authorList>
            <person name="Liu C."/>
            <person name="Sun Q."/>
        </authorList>
    </citation>
    <scope>NUCLEOTIDE SEQUENCE</scope>
    <source>
        <strain evidence="9">NSJ-63</strain>
    </source>
</reference>
<dbReference type="Proteomes" id="UP000617951">
    <property type="component" value="Unassembled WGS sequence"/>
</dbReference>
<dbReference type="InterPro" id="IPR002942">
    <property type="entry name" value="S4_RNA-bd"/>
</dbReference>